<dbReference type="Pfam" id="PF00383">
    <property type="entry name" value="dCMP_cyt_deam_1"/>
    <property type="match status" value="1"/>
</dbReference>
<evidence type="ECO:0000256" key="14">
    <source>
        <dbReference type="PIRSR" id="PIRSR606262-3"/>
    </source>
</evidence>
<dbReference type="FunFam" id="3.40.140.10:FF:000008">
    <property type="entry name" value="Cytidine deaminase"/>
    <property type="match status" value="1"/>
</dbReference>
<dbReference type="CDD" id="cd01283">
    <property type="entry name" value="cytidine_deaminase"/>
    <property type="match status" value="1"/>
</dbReference>
<protein>
    <recommendedName>
        <fullName evidence="5 15">Cytidine deaminase</fullName>
        <ecNumber evidence="4 15">3.5.4.5</ecNumber>
    </recommendedName>
    <alternativeName>
        <fullName evidence="9 15">Cytidine aminohydrolase</fullName>
    </alternativeName>
</protein>
<comment type="cofactor">
    <cofactor evidence="1 14 15">
        <name>Zn(2+)</name>
        <dbReference type="ChEBI" id="CHEBI:29105"/>
    </cofactor>
</comment>
<feature type="binding site" evidence="14">
    <location>
        <position position="52"/>
    </location>
    <ligand>
        <name>Zn(2+)</name>
        <dbReference type="ChEBI" id="CHEBI:29105"/>
        <note>catalytic</note>
    </ligand>
</feature>
<comment type="catalytic activity">
    <reaction evidence="10 15">
        <text>2'-deoxycytidine + H2O + H(+) = 2'-deoxyuridine + NH4(+)</text>
        <dbReference type="Rhea" id="RHEA:13433"/>
        <dbReference type="ChEBI" id="CHEBI:15377"/>
        <dbReference type="ChEBI" id="CHEBI:15378"/>
        <dbReference type="ChEBI" id="CHEBI:15698"/>
        <dbReference type="ChEBI" id="CHEBI:16450"/>
        <dbReference type="ChEBI" id="CHEBI:28938"/>
        <dbReference type="EC" id="3.5.4.5"/>
    </reaction>
</comment>
<gene>
    <name evidence="17" type="ORF">SAMN05421804_101302</name>
</gene>
<dbReference type="EC" id="3.5.4.5" evidence="4 15"/>
<organism evidence="17">
    <name type="scientific">Proteiniclasticum ruminis</name>
    <dbReference type="NCBI Taxonomy" id="398199"/>
    <lineage>
        <taxon>Bacteria</taxon>
        <taxon>Bacillati</taxon>
        <taxon>Bacillota</taxon>
        <taxon>Clostridia</taxon>
        <taxon>Eubacteriales</taxon>
        <taxon>Clostridiaceae</taxon>
        <taxon>Proteiniclasticum</taxon>
    </lineage>
</organism>
<dbReference type="GO" id="GO:0005829">
    <property type="term" value="C:cytosol"/>
    <property type="evidence" value="ECO:0007669"/>
    <property type="project" value="TreeGrafter"/>
</dbReference>
<dbReference type="Gene3D" id="3.40.140.10">
    <property type="entry name" value="Cytidine Deaminase, domain 2"/>
    <property type="match status" value="1"/>
</dbReference>
<comment type="similarity">
    <text evidence="3 15">Belongs to the cytidine and deoxycytidylate deaminase family.</text>
</comment>
<dbReference type="GO" id="GO:0004126">
    <property type="term" value="F:cytidine deaminase activity"/>
    <property type="evidence" value="ECO:0007669"/>
    <property type="project" value="UniProtKB-UniRule"/>
</dbReference>
<dbReference type="InterPro" id="IPR016192">
    <property type="entry name" value="APOBEC/CMP_deaminase_Zn-bd"/>
</dbReference>
<keyword evidence="7 15" id="KW-0378">Hydrolase</keyword>
<evidence type="ECO:0000256" key="10">
    <source>
        <dbReference type="ARBA" id="ARBA00049252"/>
    </source>
</evidence>
<dbReference type="GO" id="GO:0072527">
    <property type="term" value="P:pyrimidine-containing compound metabolic process"/>
    <property type="evidence" value="ECO:0007669"/>
    <property type="project" value="UniProtKB-ARBA"/>
</dbReference>
<dbReference type="PROSITE" id="PS00903">
    <property type="entry name" value="CYT_DCMP_DEAMINASES_1"/>
    <property type="match status" value="1"/>
</dbReference>
<comment type="catalytic activity">
    <reaction evidence="11 15">
        <text>cytidine + H2O + H(+) = uridine + NH4(+)</text>
        <dbReference type="Rhea" id="RHEA:16069"/>
        <dbReference type="ChEBI" id="CHEBI:15377"/>
        <dbReference type="ChEBI" id="CHEBI:15378"/>
        <dbReference type="ChEBI" id="CHEBI:16704"/>
        <dbReference type="ChEBI" id="CHEBI:17562"/>
        <dbReference type="ChEBI" id="CHEBI:28938"/>
        <dbReference type="EC" id="3.5.4.5"/>
    </reaction>
</comment>
<evidence type="ECO:0000256" key="4">
    <source>
        <dbReference type="ARBA" id="ARBA00012783"/>
    </source>
</evidence>
<feature type="binding site" evidence="13">
    <location>
        <begin position="41"/>
        <end position="47"/>
    </location>
    <ligand>
        <name>substrate</name>
    </ligand>
</feature>
<comment type="function">
    <text evidence="2 15">This enzyme scavenges exogenous and endogenous cytidine and 2'-deoxycytidine for UMP synthesis.</text>
</comment>
<dbReference type="RefSeq" id="WP_031573168.1">
    <property type="nucleotide sequence ID" value="NZ_FNDZ01000001.1"/>
</dbReference>
<dbReference type="InterPro" id="IPR050202">
    <property type="entry name" value="Cyt/Deoxycyt_deaminase"/>
</dbReference>
<proteinExistence type="inferred from homology"/>
<evidence type="ECO:0000256" key="15">
    <source>
        <dbReference type="RuleBase" id="RU364006"/>
    </source>
</evidence>
<evidence type="ECO:0000256" key="12">
    <source>
        <dbReference type="PIRSR" id="PIRSR606262-1"/>
    </source>
</evidence>
<feature type="binding site" evidence="14">
    <location>
        <position position="85"/>
    </location>
    <ligand>
        <name>Zn(2+)</name>
        <dbReference type="ChEBI" id="CHEBI:29105"/>
        <note>catalytic</note>
    </ligand>
</feature>
<dbReference type="AlphaFoldDB" id="A0A1G8GLN8"/>
<evidence type="ECO:0000256" key="2">
    <source>
        <dbReference type="ARBA" id="ARBA00003949"/>
    </source>
</evidence>
<keyword evidence="6 14" id="KW-0479">Metal-binding</keyword>
<accession>A0A1G8GLN8</accession>
<evidence type="ECO:0000256" key="6">
    <source>
        <dbReference type="ARBA" id="ARBA00022723"/>
    </source>
</evidence>
<evidence type="ECO:0000256" key="7">
    <source>
        <dbReference type="ARBA" id="ARBA00022801"/>
    </source>
</evidence>
<dbReference type="Proteomes" id="UP000183255">
    <property type="component" value="Unassembled WGS sequence"/>
</dbReference>
<evidence type="ECO:0000256" key="3">
    <source>
        <dbReference type="ARBA" id="ARBA00006576"/>
    </source>
</evidence>
<keyword evidence="8 14" id="KW-0862">Zinc</keyword>
<evidence type="ECO:0000256" key="13">
    <source>
        <dbReference type="PIRSR" id="PIRSR606262-2"/>
    </source>
</evidence>
<name>A0A1G8GLN8_9CLOT</name>
<dbReference type="InterPro" id="IPR016193">
    <property type="entry name" value="Cytidine_deaminase-like"/>
</dbReference>
<dbReference type="PROSITE" id="PS51747">
    <property type="entry name" value="CYT_DCMP_DEAMINASES_2"/>
    <property type="match status" value="1"/>
</dbReference>
<sequence>MYKKLIEAALEAREHAYVPYSGFKVGSAVLMEDDSIFSGCNIENASYGATNCAERTAIFNAVSHGHQKIKAIAVVGDIQNFTYPCGICRQVIVEFAESKEIPIIIIKSKEEYIVKTMEDILPGAFTKIDLDKEKEVKNV</sequence>
<dbReference type="NCBIfam" id="TIGR01354">
    <property type="entry name" value="cyt_deam_tetra"/>
    <property type="match status" value="1"/>
</dbReference>
<evidence type="ECO:0000256" key="1">
    <source>
        <dbReference type="ARBA" id="ARBA00001947"/>
    </source>
</evidence>
<evidence type="ECO:0000256" key="11">
    <source>
        <dbReference type="ARBA" id="ARBA00049558"/>
    </source>
</evidence>
<reference evidence="17" key="1">
    <citation type="submission" date="2016-10" db="EMBL/GenBank/DDBJ databases">
        <authorList>
            <person name="de Groot N.N."/>
        </authorList>
    </citation>
    <scope>NUCLEOTIDE SEQUENCE [LARGE SCALE GENOMIC DNA]</scope>
    <source>
        <strain evidence="17">CGMCC 1.5058</strain>
    </source>
</reference>
<dbReference type="EMBL" id="FNDZ01000001">
    <property type="protein sequence ID" value="SDH95231.1"/>
    <property type="molecule type" value="Genomic_DNA"/>
</dbReference>
<dbReference type="GO" id="GO:0008270">
    <property type="term" value="F:zinc ion binding"/>
    <property type="evidence" value="ECO:0007669"/>
    <property type="project" value="UniProtKB-UniRule"/>
</dbReference>
<dbReference type="GO" id="GO:0042802">
    <property type="term" value="F:identical protein binding"/>
    <property type="evidence" value="ECO:0007669"/>
    <property type="project" value="UniProtKB-ARBA"/>
</dbReference>
<feature type="domain" description="CMP/dCMP-type deaminase" evidence="16">
    <location>
        <begin position="1"/>
        <end position="128"/>
    </location>
</feature>
<evidence type="ECO:0000256" key="5">
    <source>
        <dbReference type="ARBA" id="ARBA00018266"/>
    </source>
</evidence>
<evidence type="ECO:0000256" key="9">
    <source>
        <dbReference type="ARBA" id="ARBA00032005"/>
    </source>
</evidence>
<evidence type="ECO:0000256" key="8">
    <source>
        <dbReference type="ARBA" id="ARBA00022833"/>
    </source>
</evidence>
<dbReference type="InterPro" id="IPR006262">
    <property type="entry name" value="Cyt_deam_tetra"/>
</dbReference>
<dbReference type="PANTHER" id="PTHR11644">
    <property type="entry name" value="CYTIDINE DEAMINASE"/>
    <property type="match status" value="1"/>
</dbReference>
<evidence type="ECO:0000313" key="17">
    <source>
        <dbReference type="EMBL" id="SDH95231.1"/>
    </source>
</evidence>
<feature type="binding site" evidence="14">
    <location>
        <position position="88"/>
    </location>
    <ligand>
        <name>Zn(2+)</name>
        <dbReference type="ChEBI" id="CHEBI:29105"/>
        <note>catalytic</note>
    </ligand>
</feature>
<evidence type="ECO:0000259" key="16">
    <source>
        <dbReference type="PROSITE" id="PS51747"/>
    </source>
</evidence>
<feature type="active site" description="Proton donor" evidence="12">
    <location>
        <position position="54"/>
    </location>
</feature>
<dbReference type="NCBIfam" id="NF004064">
    <property type="entry name" value="PRK05578.1"/>
    <property type="match status" value="1"/>
</dbReference>
<dbReference type="PANTHER" id="PTHR11644:SF2">
    <property type="entry name" value="CYTIDINE DEAMINASE"/>
    <property type="match status" value="1"/>
</dbReference>
<dbReference type="SUPFAM" id="SSF53927">
    <property type="entry name" value="Cytidine deaminase-like"/>
    <property type="match status" value="1"/>
</dbReference>
<dbReference type="InterPro" id="IPR002125">
    <property type="entry name" value="CMP_dCMP_dom"/>
</dbReference>
<dbReference type="GO" id="GO:0055086">
    <property type="term" value="P:nucleobase-containing small molecule metabolic process"/>
    <property type="evidence" value="ECO:0007669"/>
    <property type="project" value="UniProtKB-ARBA"/>
</dbReference>